<accession>A0ABY7VVK8</accession>
<name>A0ABY7VVK8_9BACT</name>
<sequence length="183" mass="20524">MRDSKRVIICTDDMFSSSSYTKILQGQGYEVFSAFNGKDLLSLFESLHYEFDLIISDVRIPGLENFDIGDYVALQSGDFIPIVGIAVFPRDEELMMNASEGYTTVLEKGFTAEEFIGATNSLLGLDLYKEEAISDEQVKAKAQQLQDTATVVIDNSEFSEFLKVYGQNRSRNTMMDDIASNEE</sequence>
<dbReference type="InterPro" id="IPR011006">
    <property type="entry name" value="CheY-like_superfamily"/>
</dbReference>
<evidence type="ECO:0000256" key="1">
    <source>
        <dbReference type="PROSITE-ProRule" id="PRU00169"/>
    </source>
</evidence>
<dbReference type="InterPro" id="IPR001789">
    <property type="entry name" value="Sig_transdc_resp-reg_receiver"/>
</dbReference>
<organism evidence="3 4">
    <name type="scientific">Lentisphaera profundi</name>
    <dbReference type="NCBI Taxonomy" id="1658616"/>
    <lineage>
        <taxon>Bacteria</taxon>
        <taxon>Pseudomonadati</taxon>
        <taxon>Lentisphaerota</taxon>
        <taxon>Lentisphaeria</taxon>
        <taxon>Lentisphaerales</taxon>
        <taxon>Lentisphaeraceae</taxon>
        <taxon>Lentisphaera</taxon>
    </lineage>
</organism>
<dbReference type="Pfam" id="PF00072">
    <property type="entry name" value="Response_reg"/>
    <property type="match status" value="1"/>
</dbReference>
<dbReference type="Gene3D" id="3.40.50.2300">
    <property type="match status" value="1"/>
</dbReference>
<feature type="domain" description="Response regulatory" evidence="2">
    <location>
        <begin position="6"/>
        <end position="123"/>
    </location>
</feature>
<evidence type="ECO:0000313" key="3">
    <source>
        <dbReference type="EMBL" id="WDE97936.1"/>
    </source>
</evidence>
<dbReference type="PROSITE" id="PS50110">
    <property type="entry name" value="RESPONSE_REGULATORY"/>
    <property type="match status" value="1"/>
</dbReference>
<dbReference type="Proteomes" id="UP001214250">
    <property type="component" value="Chromosome 2"/>
</dbReference>
<proteinExistence type="predicted"/>
<evidence type="ECO:0000259" key="2">
    <source>
        <dbReference type="PROSITE" id="PS50110"/>
    </source>
</evidence>
<feature type="modified residue" description="4-aspartylphosphate" evidence="1">
    <location>
        <position position="57"/>
    </location>
</feature>
<evidence type="ECO:0000313" key="4">
    <source>
        <dbReference type="Proteomes" id="UP001214250"/>
    </source>
</evidence>
<protein>
    <submittedName>
        <fullName evidence="3">Response regulator</fullName>
    </submittedName>
</protein>
<dbReference type="EMBL" id="CP117812">
    <property type="protein sequence ID" value="WDE97936.1"/>
    <property type="molecule type" value="Genomic_DNA"/>
</dbReference>
<keyword evidence="4" id="KW-1185">Reference proteome</keyword>
<keyword evidence="1" id="KW-0597">Phosphoprotein</keyword>
<dbReference type="CDD" id="cd00156">
    <property type="entry name" value="REC"/>
    <property type="match status" value="1"/>
</dbReference>
<dbReference type="SUPFAM" id="SSF52172">
    <property type="entry name" value="CheY-like"/>
    <property type="match status" value="1"/>
</dbReference>
<dbReference type="SMART" id="SM00448">
    <property type="entry name" value="REC"/>
    <property type="match status" value="1"/>
</dbReference>
<dbReference type="RefSeq" id="WP_274152628.1">
    <property type="nucleotide sequence ID" value="NZ_CP117812.1"/>
</dbReference>
<reference evidence="3 4" key="1">
    <citation type="submission" date="2023-02" db="EMBL/GenBank/DDBJ databases">
        <title>Genome sequence of Lentisphaera profundi SAORIC-696.</title>
        <authorList>
            <person name="Kim e."/>
            <person name="Cho J.-C."/>
            <person name="Choi A."/>
            <person name="Kang I."/>
        </authorList>
    </citation>
    <scope>NUCLEOTIDE SEQUENCE [LARGE SCALE GENOMIC DNA]</scope>
    <source>
        <strain evidence="3 4">SAORIC-696</strain>
    </source>
</reference>
<gene>
    <name evidence="3" type="ORF">PQO03_19095</name>
</gene>